<dbReference type="VEuPathDB" id="ToxoDB:ENH_00035740"/>
<feature type="compositionally biased region" description="Low complexity" evidence="4">
    <location>
        <begin position="922"/>
        <end position="931"/>
    </location>
</feature>
<feature type="compositionally biased region" description="Low complexity" evidence="4">
    <location>
        <begin position="619"/>
        <end position="648"/>
    </location>
</feature>
<feature type="compositionally biased region" description="Polar residues" evidence="4">
    <location>
        <begin position="528"/>
        <end position="538"/>
    </location>
</feature>
<reference evidence="5" key="1">
    <citation type="submission" date="2013-10" db="EMBL/GenBank/DDBJ databases">
        <title>Genomic analysis of the causative agents of coccidiosis in chickens.</title>
        <authorList>
            <person name="Reid A.J."/>
            <person name="Blake D."/>
            <person name="Billington K."/>
            <person name="Browne H."/>
            <person name="Dunn M."/>
            <person name="Hung S."/>
            <person name="Kawahara F."/>
            <person name="Miranda-Saavedra D."/>
            <person name="Mourier T."/>
            <person name="Nagra H."/>
            <person name="Otto T.D."/>
            <person name="Rawlings N."/>
            <person name="Sanchez A."/>
            <person name="Sanders M."/>
            <person name="Subramaniam C."/>
            <person name="Tay Y."/>
            <person name="Dear P."/>
            <person name="Doerig C."/>
            <person name="Gruber A."/>
            <person name="Parkinson J."/>
            <person name="Shirley M."/>
            <person name="Wan K.L."/>
            <person name="Berriman M."/>
            <person name="Tomley F."/>
            <person name="Pain A."/>
        </authorList>
    </citation>
    <scope>NUCLEOTIDE SEQUENCE [LARGE SCALE GENOMIC DNA]</scope>
    <source>
        <strain evidence="5">Houghton</strain>
    </source>
</reference>
<evidence type="ECO:0000256" key="1">
    <source>
        <dbReference type="ARBA" id="ARBA00022574"/>
    </source>
</evidence>
<dbReference type="InterPro" id="IPR015943">
    <property type="entry name" value="WD40/YVTN_repeat-like_dom_sf"/>
</dbReference>
<accession>U6MFW7</accession>
<evidence type="ECO:0000313" key="5">
    <source>
        <dbReference type="EMBL" id="CDJ63127.1"/>
    </source>
</evidence>
<sequence length="1253" mass="130326">MVATAEEDSHTQGKFPIVKAAVTFLGFNSDSSCLCVGTTAGFLVWSVRPLRCMYTCVCGPVTIVEMLLSTSLVAAVEVESSSSRRMLRLYNCKPSVTASSSASSNDSPSSNNSSLIACVVQPYAICGVKITPARLVVLNEKHISIFVLQSLTLLRTLERHPLLPQQPRGFFVSAGTAAVAAVAAAAAGGTDALPPDSWVGETAASDGKAHAAAAAADATQAVMAVGWSPQHSYLALPAGPQGGSAGVLCLFDLLNARFAAWRCTHEAPLRSIAFSASASLVAAISSKGSVVRILSVPSLELLLSLHLHHPQMLLQGTKHLSMHAADPRSSSSSSTSQSSQAPTAAAASELPSKGKGQRKKAEKLEETDAEAVLTSGATEAPAGAPQQQQQQTKQAKGKKQKQKKAGCVGSTTQSSSEGTAGVAPDIVESAATPTASAVGASASPGSFGSVAKDGVRNVDYAASSISIRASAKGRTSKQKQRQLQQQQQQEQPPTNPPSLPNVSEQSLHPSVASNSNSSNSCAEERTTKVSSETTSTAGRCSLDHGSKPSRSCRTESPSRCKKEEGQGDSAEGISSKSGAADDHCSKARTSSKKSKHTKKNTMEESTVSKATRGKVDGVATRAEASTATPEAAETVVAPGPATTASAAADTRKLSSKRQQKKEQRELKEAKLQQRQQATAAQSANNMEQETHQQESIELAESKRQQRNQEVGQQHQQQEENKDLAHTENVSIAEDAVAETAEDTSQDLPSQQQQTLLLPVAALHLRKLASHSSCSLKKGAVEASGIRRAGSVSLGPKEILEPRDSRSAPGHVPTAVADVGDHNGHELCDVEAAPSGKATSAEAEAEKAEGSATTAAGRDTDEDGWVLCGTPGLSAPGASRQGSGEYQRQREEDERNNSGDSSKLSADWNHVETPGAFTPSGCSSPYSRSSSNSYSSRAAAEAAPSLFSQNPPAAGTSNVASAAAAFVDNEVPEPLDGSSVDRHNMQMIAESLEKFCGTTEGAKHNSSQQQQQMLLPPPTWLTTSENYPGETTMKDQSSSGTQQQRQHQDQDATGDYRQQCCIVLTGEAACGALQKGAGDLRRFSLAFSGCSRIFTVSKGDGLVFVFVLPWSPEEMQKHSKCGVAVQQQLLRTLMHSPTGGSSGSTAPVAPADAAVTAAAAPAAAPATAIPTPPVRGAGSNSSKLSSITGAAASALASVTSMLLPASISERLLHARSCDCCISLPSTAEGCVACVAPSGLLPGDEFEVRSREIIR</sequence>
<dbReference type="PANTHER" id="PTHR11227">
    <property type="entry name" value="WD-REPEAT PROTEIN INTERACTING WITH PHOSPHOINOSIDES WIPI -RELATED"/>
    <property type="match status" value="1"/>
</dbReference>
<dbReference type="Gene3D" id="2.130.10.10">
    <property type="entry name" value="YVTN repeat-like/Quinoprotein amine dehydrogenase"/>
    <property type="match status" value="1"/>
</dbReference>
<evidence type="ECO:0000256" key="3">
    <source>
        <dbReference type="ARBA" id="ARBA00025740"/>
    </source>
</evidence>
<feature type="compositionally biased region" description="Low complexity" evidence="4">
    <location>
        <begin position="672"/>
        <end position="683"/>
    </location>
</feature>
<feature type="region of interest" description="Disordered" evidence="4">
    <location>
        <begin position="997"/>
        <end position="1051"/>
    </location>
</feature>
<feature type="compositionally biased region" description="Basic and acidic residues" evidence="4">
    <location>
        <begin position="541"/>
        <end position="565"/>
    </location>
</feature>
<reference evidence="5" key="2">
    <citation type="submission" date="2013-10" db="EMBL/GenBank/DDBJ databases">
        <authorList>
            <person name="Aslett M."/>
        </authorList>
    </citation>
    <scope>NUCLEOTIDE SEQUENCE [LARGE SCALE GENOMIC DNA]</scope>
    <source>
        <strain evidence="5">Houghton</strain>
    </source>
</reference>
<proteinExistence type="inferred from homology"/>
<keyword evidence="6" id="KW-1185">Reference proteome</keyword>
<feature type="compositionally biased region" description="Basic and acidic residues" evidence="4">
    <location>
        <begin position="716"/>
        <end position="725"/>
    </location>
</feature>
<evidence type="ECO:0000256" key="4">
    <source>
        <dbReference type="SAM" id="MobiDB-lite"/>
    </source>
</evidence>
<evidence type="ECO:0000313" key="6">
    <source>
        <dbReference type="Proteomes" id="UP000030754"/>
    </source>
</evidence>
<dbReference type="EMBL" id="HG722714">
    <property type="protein sequence ID" value="CDJ63127.1"/>
    <property type="molecule type" value="Genomic_DNA"/>
</dbReference>
<feature type="compositionally biased region" description="Low complexity" evidence="4">
    <location>
        <begin position="1005"/>
        <end position="1023"/>
    </location>
</feature>
<dbReference type="Proteomes" id="UP000030754">
    <property type="component" value="Unassembled WGS sequence"/>
</dbReference>
<feature type="compositionally biased region" description="Basic and acidic residues" evidence="4">
    <location>
        <begin position="818"/>
        <end position="827"/>
    </location>
</feature>
<dbReference type="GeneID" id="25473737"/>
<dbReference type="InterPro" id="IPR036322">
    <property type="entry name" value="WD40_repeat_dom_sf"/>
</dbReference>
<dbReference type="OrthoDB" id="349400at2759"/>
<feature type="compositionally biased region" description="Low complexity" evidence="4">
    <location>
        <begin position="1034"/>
        <end position="1044"/>
    </location>
</feature>
<gene>
    <name evidence="5" type="ORF">ENH_00035740</name>
</gene>
<dbReference type="SUPFAM" id="SSF50978">
    <property type="entry name" value="WD40 repeat-like"/>
    <property type="match status" value="1"/>
</dbReference>
<feature type="compositionally biased region" description="Basic residues" evidence="4">
    <location>
        <begin position="589"/>
        <end position="599"/>
    </location>
</feature>
<feature type="compositionally biased region" description="Low complexity" evidence="4">
    <location>
        <begin position="327"/>
        <end position="348"/>
    </location>
</feature>
<feature type="region of interest" description="Disordered" evidence="4">
    <location>
        <begin position="793"/>
        <end position="931"/>
    </location>
</feature>
<feature type="region of interest" description="Disordered" evidence="4">
    <location>
        <begin position="469"/>
        <end position="726"/>
    </location>
</feature>
<keyword evidence="1" id="KW-0853">WD repeat</keyword>
<feature type="compositionally biased region" description="Polar residues" evidence="4">
    <location>
        <begin position="409"/>
        <end position="418"/>
    </location>
</feature>
<dbReference type="RefSeq" id="XP_013440489.1">
    <property type="nucleotide sequence ID" value="XM_013585035.1"/>
</dbReference>
<feature type="compositionally biased region" description="Low complexity" evidence="4">
    <location>
        <begin position="376"/>
        <end position="394"/>
    </location>
</feature>
<comment type="similarity">
    <text evidence="3">Belongs to the WD repeat PROPPIN family.</text>
</comment>
<keyword evidence="2" id="KW-0677">Repeat</keyword>
<feature type="compositionally biased region" description="Basic and acidic residues" evidence="4">
    <location>
        <begin position="660"/>
        <end position="671"/>
    </location>
</feature>
<feature type="compositionally biased region" description="Basic residues" evidence="4">
    <location>
        <begin position="395"/>
        <end position="404"/>
    </location>
</feature>
<feature type="compositionally biased region" description="Polar residues" evidence="4">
    <location>
        <begin position="500"/>
        <end position="512"/>
    </location>
</feature>
<dbReference type="AlphaFoldDB" id="U6MFW7"/>
<organism evidence="5 6">
    <name type="scientific">Eimeria necatrix</name>
    <dbReference type="NCBI Taxonomy" id="51315"/>
    <lineage>
        <taxon>Eukaryota</taxon>
        <taxon>Sar</taxon>
        <taxon>Alveolata</taxon>
        <taxon>Apicomplexa</taxon>
        <taxon>Conoidasida</taxon>
        <taxon>Coccidia</taxon>
        <taxon>Eucoccidiorida</taxon>
        <taxon>Eimeriorina</taxon>
        <taxon>Eimeriidae</taxon>
        <taxon>Eimeria</taxon>
    </lineage>
</organism>
<feature type="compositionally biased region" description="Basic and acidic residues" evidence="4">
    <location>
        <begin position="688"/>
        <end position="703"/>
    </location>
</feature>
<dbReference type="InterPro" id="IPR048720">
    <property type="entry name" value="PROPPIN"/>
</dbReference>
<evidence type="ECO:0000256" key="2">
    <source>
        <dbReference type="ARBA" id="ARBA00022737"/>
    </source>
</evidence>
<name>U6MFW7_9EIME</name>
<feature type="compositionally biased region" description="Low complexity" evidence="4">
    <location>
        <begin position="481"/>
        <end position="491"/>
    </location>
</feature>
<protein>
    <submittedName>
        <fullName evidence="5">Uncharacterized protein</fullName>
    </submittedName>
</protein>
<feature type="compositionally biased region" description="Basic and acidic residues" evidence="4">
    <location>
        <begin position="886"/>
        <end position="896"/>
    </location>
</feature>
<feature type="region of interest" description="Disordered" evidence="4">
    <location>
        <begin position="321"/>
        <end position="420"/>
    </location>
</feature>